<sequence>MSDPNWLLSTLAQSAAAVVAIVGGFLVSRLVQLSSEKEGLRRRRTNAQDELKHVTRLFEAARGSRLANSREAFFGWVLDDLVKRDEDFDAQALLEKNIPRGSSFDEMVEYLNEIIQRVDAAIANVNAYLSGDETRDVTIEDLEARGMKVPPEDRDTYDSIEYNLLDDLPEKTYDAGPHGLLINPVPYLRVPPIESPAITTTELRRLDESIREEQELLSRRSMIEAEIARLSAAIDQIGKPVGVTSAVWILGIYSALGIVAPVTVMALFPTILDLWLAWMLVGLFVAGLALVVGYIYWYARRLSQREEE</sequence>
<proteinExistence type="predicted"/>
<dbReference type="AlphaFoldDB" id="A0A971IE22"/>
<feature type="coiled-coil region" evidence="1">
    <location>
        <begin position="30"/>
        <end position="57"/>
    </location>
</feature>
<evidence type="ECO:0000313" key="3">
    <source>
        <dbReference type="EMBL" id="NLT80483.1"/>
    </source>
</evidence>
<protein>
    <submittedName>
        <fullName evidence="3">Uncharacterized protein</fullName>
    </submittedName>
</protein>
<keyword evidence="2" id="KW-0472">Membrane</keyword>
<accession>A0A971IE22</accession>
<reference evidence="3" key="1">
    <citation type="journal article" date="2020" name="Biotechnol. Biofuels">
        <title>New insights from the biogas microbiome by comprehensive genome-resolved metagenomics of nearly 1600 species originating from multiple anaerobic digesters.</title>
        <authorList>
            <person name="Campanaro S."/>
            <person name="Treu L."/>
            <person name="Rodriguez-R L.M."/>
            <person name="Kovalovszki A."/>
            <person name="Ziels R.M."/>
            <person name="Maus I."/>
            <person name="Zhu X."/>
            <person name="Kougias P.G."/>
            <person name="Basile A."/>
            <person name="Luo G."/>
            <person name="Schluter A."/>
            <person name="Konstantinidis K.T."/>
            <person name="Angelidaki I."/>
        </authorList>
    </citation>
    <scope>NUCLEOTIDE SEQUENCE</scope>
    <source>
        <strain evidence="3">AS01afH2WH_6</strain>
    </source>
</reference>
<gene>
    <name evidence="3" type="ORF">GXW98_09435</name>
</gene>
<organism evidence="3 4">
    <name type="scientific">Bifidobacterium crudilactis</name>
    <dbReference type="NCBI Taxonomy" id="327277"/>
    <lineage>
        <taxon>Bacteria</taxon>
        <taxon>Bacillati</taxon>
        <taxon>Actinomycetota</taxon>
        <taxon>Actinomycetes</taxon>
        <taxon>Bifidobacteriales</taxon>
        <taxon>Bifidobacteriaceae</taxon>
        <taxon>Bifidobacterium</taxon>
    </lineage>
</organism>
<reference evidence="3" key="2">
    <citation type="submission" date="2020-01" db="EMBL/GenBank/DDBJ databases">
        <authorList>
            <person name="Campanaro S."/>
        </authorList>
    </citation>
    <scope>NUCLEOTIDE SEQUENCE</scope>
    <source>
        <strain evidence="3">AS01afH2WH_6</strain>
    </source>
</reference>
<dbReference type="Proteomes" id="UP000767327">
    <property type="component" value="Unassembled WGS sequence"/>
</dbReference>
<comment type="caution">
    <text evidence="3">The sequence shown here is derived from an EMBL/GenBank/DDBJ whole genome shotgun (WGS) entry which is preliminary data.</text>
</comment>
<evidence type="ECO:0000256" key="1">
    <source>
        <dbReference type="SAM" id="Coils"/>
    </source>
</evidence>
<feature type="transmembrane region" description="Helical" evidence="2">
    <location>
        <begin position="274"/>
        <end position="299"/>
    </location>
</feature>
<evidence type="ECO:0000313" key="4">
    <source>
        <dbReference type="Proteomes" id="UP000767327"/>
    </source>
</evidence>
<keyword evidence="1" id="KW-0175">Coiled coil</keyword>
<name>A0A971IE22_9BIFI</name>
<feature type="transmembrane region" description="Helical" evidence="2">
    <location>
        <begin position="6"/>
        <end position="27"/>
    </location>
</feature>
<keyword evidence="2" id="KW-0812">Transmembrane</keyword>
<dbReference type="EMBL" id="JAAXZR010000028">
    <property type="protein sequence ID" value="NLT80483.1"/>
    <property type="molecule type" value="Genomic_DNA"/>
</dbReference>
<evidence type="ECO:0000256" key="2">
    <source>
        <dbReference type="SAM" id="Phobius"/>
    </source>
</evidence>
<dbReference type="RefSeq" id="WP_273174711.1">
    <property type="nucleotide sequence ID" value="NZ_JAAXZR010000028.1"/>
</dbReference>
<feature type="transmembrane region" description="Helical" evidence="2">
    <location>
        <begin position="246"/>
        <end position="268"/>
    </location>
</feature>
<keyword evidence="2" id="KW-1133">Transmembrane helix</keyword>